<dbReference type="Proteomes" id="UP001232973">
    <property type="component" value="Unassembled WGS sequence"/>
</dbReference>
<evidence type="ECO:0000313" key="2">
    <source>
        <dbReference type="EMBL" id="MDQ0191644.1"/>
    </source>
</evidence>
<dbReference type="NCBIfam" id="NF033559">
    <property type="entry name" value="transpos_IS1634"/>
    <property type="match status" value="1"/>
</dbReference>
<dbReference type="EMBL" id="JAUSTP010000072">
    <property type="protein sequence ID" value="MDQ0191644.1"/>
    <property type="molecule type" value="Genomic_DNA"/>
</dbReference>
<evidence type="ECO:0000259" key="1">
    <source>
        <dbReference type="Pfam" id="PF01609"/>
    </source>
</evidence>
<keyword evidence="3" id="KW-1185">Reference proteome</keyword>
<organism evidence="2 3">
    <name type="scientific">Alicyclobacillus cycloheptanicus</name>
    <dbReference type="NCBI Taxonomy" id="1457"/>
    <lineage>
        <taxon>Bacteria</taxon>
        <taxon>Bacillati</taxon>
        <taxon>Bacillota</taxon>
        <taxon>Bacilli</taxon>
        <taxon>Bacillales</taxon>
        <taxon>Alicyclobacillaceae</taxon>
        <taxon>Alicyclobacillus</taxon>
    </lineage>
</organism>
<reference evidence="2 3" key="1">
    <citation type="submission" date="2023-07" db="EMBL/GenBank/DDBJ databases">
        <title>Genomic Encyclopedia of Type Strains, Phase IV (KMG-IV): sequencing the most valuable type-strain genomes for metagenomic binning, comparative biology and taxonomic classification.</title>
        <authorList>
            <person name="Goeker M."/>
        </authorList>
    </citation>
    <scope>NUCLEOTIDE SEQUENCE [LARGE SCALE GENOMIC DNA]</scope>
    <source>
        <strain evidence="2 3">DSM 4006</strain>
    </source>
</reference>
<dbReference type="Pfam" id="PF01609">
    <property type="entry name" value="DDE_Tnp_1"/>
    <property type="match status" value="1"/>
</dbReference>
<comment type="caution">
    <text evidence="2">The sequence shown here is derived from an EMBL/GenBank/DDBJ whole genome shotgun (WGS) entry which is preliminary data.</text>
</comment>
<gene>
    <name evidence="2" type="ORF">J2S03_003517</name>
</gene>
<dbReference type="InterPro" id="IPR047654">
    <property type="entry name" value="IS1634_transpos"/>
</dbReference>
<dbReference type="InterPro" id="IPR002559">
    <property type="entry name" value="Transposase_11"/>
</dbReference>
<accession>A0ABT9XNL6</accession>
<sequence length="588" mass="67276">MDFVVECMYYPTVEVAIDLASIIKKKKKGQVYYYLVESARVDGKPRIVRQKYLGRAEHIAAAMDAPSDLDQPKYSIVLEFGSVMALYDLAKRLGVVELINQVAPKRSQGLTIGEYMLIAAINRAVDPTSKSKIAAWFTKTCLDRVIPAKAHHLSSQRFWDHMNALSEQAIGEFEDVFTQKVVQTYGLSLDCLIYDTTNFFTFVDTNSDSKLPQRGHSKEKRGDLKIVGLSMMVSPDFNVPLFHEVYAGNQPDARQFLDVVERLQKRFEKICDRKLEPTLVFDKGNNSPEHLKQLQAGTTKFHVVGSLKLSQCKPLLDIDRAEFVPVTGTKYEGVTAYRTTYPAYGQDMTVLVVHNPRLEEGQLQGIQKNIEKCTTRLRELQTTLKARQEGVIRKGRKPTLSSVQHQVDQILHAEFMKDLFVVELSTVSDAVQLEFSLDLSRLEELRKRQLGKTILYTDNHDWTNERIVTAYRSQYHIEQAFKQMKNADHLDFRPIYHWTDQKIRVHAFYCVLALRLCSLLNRELHGHGIDISINRMLDILGEVKQVITVYPKKGASKKDRQSFSLSKLDPDTRRIVEALNLDQYRIGG</sequence>
<protein>
    <submittedName>
        <fullName evidence="2">Transposase</fullName>
    </submittedName>
</protein>
<dbReference type="PANTHER" id="PTHR34614">
    <property type="match status" value="1"/>
</dbReference>
<dbReference type="RefSeq" id="WP_274454817.1">
    <property type="nucleotide sequence ID" value="NZ_CP067097.1"/>
</dbReference>
<name>A0ABT9XNL6_9BACL</name>
<dbReference type="PANTHER" id="PTHR34614:SF2">
    <property type="entry name" value="TRANSPOSASE IS4-LIKE DOMAIN-CONTAINING PROTEIN"/>
    <property type="match status" value="1"/>
</dbReference>
<proteinExistence type="predicted"/>
<evidence type="ECO:0000313" key="3">
    <source>
        <dbReference type="Proteomes" id="UP001232973"/>
    </source>
</evidence>
<feature type="domain" description="Transposase IS4-like" evidence="1">
    <location>
        <begin position="203"/>
        <end position="492"/>
    </location>
</feature>